<proteinExistence type="predicted"/>
<organism evidence="6 7">
    <name type="scientific">Paraconexibacter antarcticus</name>
    <dbReference type="NCBI Taxonomy" id="2949664"/>
    <lineage>
        <taxon>Bacteria</taxon>
        <taxon>Bacillati</taxon>
        <taxon>Actinomycetota</taxon>
        <taxon>Thermoleophilia</taxon>
        <taxon>Solirubrobacterales</taxon>
        <taxon>Paraconexibacteraceae</taxon>
        <taxon>Paraconexibacter</taxon>
    </lineage>
</organism>
<accession>A0ABY5DXR0</accession>
<feature type="domain" description="HTH tetR-type" evidence="5">
    <location>
        <begin position="23"/>
        <end position="83"/>
    </location>
</feature>
<evidence type="ECO:0000256" key="4">
    <source>
        <dbReference type="PROSITE-ProRule" id="PRU00335"/>
    </source>
</evidence>
<dbReference type="PANTHER" id="PTHR47506">
    <property type="entry name" value="TRANSCRIPTIONAL REGULATORY PROTEIN"/>
    <property type="match status" value="1"/>
</dbReference>
<evidence type="ECO:0000313" key="7">
    <source>
        <dbReference type="Proteomes" id="UP001056035"/>
    </source>
</evidence>
<keyword evidence="3" id="KW-0804">Transcription</keyword>
<keyword evidence="7" id="KW-1185">Reference proteome</keyword>
<evidence type="ECO:0000256" key="1">
    <source>
        <dbReference type="ARBA" id="ARBA00023015"/>
    </source>
</evidence>
<feature type="DNA-binding region" description="H-T-H motif" evidence="4">
    <location>
        <begin position="46"/>
        <end position="65"/>
    </location>
</feature>
<dbReference type="InterPro" id="IPR040611">
    <property type="entry name" value="AlkX_C"/>
</dbReference>
<evidence type="ECO:0000256" key="3">
    <source>
        <dbReference type="ARBA" id="ARBA00023163"/>
    </source>
</evidence>
<gene>
    <name evidence="6" type="ORF">NBH00_11550</name>
</gene>
<dbReference type="Pfam" id="PF18556">
    <property type="entry name" value="TetR_C_35"/>
    <property type="match status" value="1"/>
</dbReference>
<keyword evidence="2 4" id="KW-0238">DNA-binding</keyword>
<evidence type="ECO:0000256" key="2">
    <source>
        <dbReference type="ARBA" id="ARBA00023125"/>
    </source>
</evidence>
<dbReference type="Gene3D" id="1.10.357.10">
    <property type="entry name" value="Tetracycline Repressor, domain 2"/>
    <property type="match status" value="1"/>
</dbReference>
<dbReference type="EMBL" id="CP098502">
    <property type="protein sequence ID" value="UTI66816.1"/>
    <property type="molecule type" value="Genomic_DNA"/>
</dbReference>
<name>A0ABY5DXR0_9ACTN</name>
<dbReference type="PANTHER" id="PTHR47506:SF1">
    <property type="entry name" value="HTH-TYPE TRANSCRIPTIONAL REGULATOR YJDC"/>
    <property type="match status" value="1"/>
</dbReference>
<dbReference type="Proteomes" id="UP001056035">
    <property type="component" value="Chromosome"/>
</dbReference>
<dbReference type="InterPro" id="IPR009057">
    <property type="entry name" value="Homeodomain-like_sf"/>
</dbReference>
<reference evidence="6 7" key="1">
    <citation type="submission" date="2022-06" db="EMBL/GenBank/DDBJ databases">
        <title>Paraconexibacter antarcticus.</title>
        <authorList>
            <person name="Kim C.S."/>
        </authorList>
    </citation>
    <scope>NUCLEOTIDE SEQUENCE [LARGE SCALE GENOMIC DNA]</scope>
    <source>
        <strain evidence="6 7">02-257</strain>
    </source>
</reference>
<dbReference type="PROSITE" id="PS50977">
    <property type="entry name" value="HTH_TETR_2"/>
    <property type="match status" value="1"/>
</dbReference>
<dbReference type="Pfam" id="PF00440">
    <property type="entry name" value="TetR_N"/>
    <property type="match status" value="1"/>
</dbReference>
<evidence type="ECO:0000259" key="5">
    <source>
        <dbReference type="PROSITE" id="PS50977"/>
    </source>
</evidence>
<keyword evidence="1" id="KW-0805">Transcription regulation</keyword>
<evidence type="ECO:0000313" key="6">
    <source>
        <dbReference type="EMBL" id="UTI66816.1"/>
    </source>
</evidence>
<protein>
    <submittedName>
        <fullName evidence="6">TetR family transcriptional regulator</fullName>
    </submittedName>
</protein>
<dbReference type="SUPFAM" id="SSF46689">
    <property type="entry name" value="Homeodomain-like"/>
    <property type="match status" value="1"/>
</dbReference>
<dbReference type="RefSeq" id="WP_254573471.1">
    <property type="nucleotide sequence ID" value="NZ_CP098502.1"/>
</dbReference>
<sequence>MSGAAAGPAAAATRPTFAEATRELLRARVLDGADDLLRERPWAAISMADIAKAGGVSRQTVYNEFGSREAFAQEYVLREADRFLAAVRDTVLAHRDDPRTAVQSAFALFLEAAAERPLIRAIASGDGTDGLLALVTTEGGPVLGIATASLDGVMHEGWPQTDPEQTRLLAESVVRLAISHAALPSGGPGQTAADVTALIGPYIDEVLRRA</sequence>
<dbReference type="InterPro" id="IPR001647">
    <property type="entry name" value="HTH_TetR"/>
</dbReference>